<feature type="region of interest" description="Disordered" evidence="1">
    <location>
        <begin position="46"/>
        <end position="73"/>
    </location>
</feature>
<reference evidence="2" key="1">
    <citation type="journal article" date="2020" name="Stud. Mycol.">
        <title>101 Dothideomycetes genomes: a test case for predicting lifestyles and emergence of pathogens.</title>
        <authorList>
            <person name="Haridas S."/>
            <person name="Albert R."/>
            <person name="Binder M."/>
            <person name="Bloem J."/>
            <person name="Labutti K."/>
            <person name="Salamov A."/>
            <person name="Andreopoulos B."/>
            <person name="Baker S."/>
            <person name="Barry K."/>
            <person name="Bills G."/>
            <person name="Bluhm B."/>
            <person name="Cannon C."/>
            <person name="Castanera R."/>
            <person name="Culley D."/>
            <person name="Daum C."/>
            <person name="Ezra D."/>
            <person name="Gonzalez J."/>
            <person name="Henrissat B."/>
            <person name="Kuo A."/>
            <person name="Liang C."/>
            <person name="Lipzen A."/>
            <person name="Lutzoni F."/>
            <person name="Magnuson J."/>
            <person name="Mondo S."/>
            <person name="Nolan M."/>
            <person name="Ohm R."/>
            <person name="Pangilinan J."/>
            <person name="Park H.-J."/>
            <person name="Ramirez L."/>
            <person name="Alfaro M."/>
            <person name="Sun H."/>
            <person name="Tritt A."/>
            <person name="Yoshinaga Y."/>
            <person name="Zwiers L.-H."/>
            <person name="Turgeon B."/>
            <person name="Goodwin S."/>
            <person name="Spatafora J."/>
            <person name="Crous P."/>
            <person name="Grigoriev I."/>
        </authorList>
    </citation>
    <scope>NUCLEOTIDE SEQUENCE</scope>
    <source>
        <strain evidence="2">HMLAC05119</strain>
    </source>
</reference>
<name>A0A6A5QT57_AMPQU</name>
<keyword evidence="3" id="KW-1185">Reference proteome</keyword>
<protein>
    <submittedName>
        <fullName evidence="2">Uncharacterized protein</fullName>
    </submittedName>
</protein>
<gene>
    <name evidence="2" type="ORF">BDU57DRAFT_511761</name>
</gene>
<accession>A0A6A5QT57</accession>
<dbReference type="EMBL" id="ML979133">
    <property type="protein sequence ID" value="KAF1918961.1"/>
    <property type="molecule type" value="Genomic_DNA"/>
</dbReference>
<organism evidence="2 3">
    <name type="scientific">Ampelomyces quisqualis</name>
    <name type="common">Powdery mildew agent</name>
    <dbReference type="NCBI Taxonomy" id="50730"/>
    <lineage>
        <taxon>Eukaryota</taxon>
        <taxon>Fungi</taxon>
        <taxon>Dikarya</taxon>
        <taxon>Ascomycota</taxon>
        <taxon>Pezizomycotina</taxon>
        <taxon>Dothideomycetes</taxon>
        <taxon>Pleosporomycetidae</taxon>
        <taxon>Pleosporales</taxon>
        <taxon>Pleosporineae</taxon>
        <taxon>Phaeosphaeriaceae</taxon>
        <taxon>Ampelomyces</taxon>
    </lineage>
</organism>
<evidence type="ECO:0000313" key="3">
    <source>
        <dbReference type="Proteomes" id="UP000800096"/>
    </source>
</evidence>
<sequence length="73" mass="7855">MQDQCQIQLAPLGCPASSLCLASASACANTTTSPHLHRHTIAEATKQAHAQHPYPFTQLLPPRTSHRDLGAVR</sequence>
<dbReference type="Proteomes" id="UP000800096">
    <property type="component" value="Unassembled WGS sequence"/>
</dbReference>
<proteinExistence type="predicted"/>
<evidence type="ECO:0000256" key="1">
    <source>
        <dbReference type="SAM" id="MobiDB-lite"/>
    </source>
</evidence>
<evidence type="ECO:0000313" key="2">
    <source>
        <dbReference type="EMBL" id="KAF1918961.1"/>
    </source>
</evidence>
<dbReference type="AlphaFoldDB" id="A0A6A5QT57"/>